<accession>A0A150PGP9</accession>
<evidence type="ECO:0000313" key="2">
    <source>
        <dbReference type="EMBL" id="KYF54845.1"/>
    </source>
</evidence>
<keyword evidence="1" id="KW-1277">Toxin-antitoxin system</keyword>
<organism evidence="2 3">
    <name type="scientific">Sorangium cellulosum</name>
    <name type="common">Polyangium cellulosum</name>
    <dbReference type="NCBI Taxonomy" id="56"/>
    <lineage>
        <taxon>Bacteria</taxon>
        <taxon>Pseudomonadati</taxon>
        <taxon>Myxococcota</taxon>
        <taxon>Polyangia</taxon>
        <taxon>Polyangiales</taxon>
        <taxon>Polyangiaceae</taxon>
        <taxon>Sorangium</taxon>
    </lineage>
</organism>
<evidence type="ECO:0000256" key="1">
    <source>
        <dbReference type="ARBA" id="ARBA00022649"/>
    </source>
</evidence>
<reference evidence="2 3" key="1">
    <citation type="submission" date="2014-02" db="EMBL/GenBank/DDBJ databases">
        <title>The small core and large imbalanced accessory genome model reveals a collaborative survival strategy of Sorangium cellulosum strains in nature.</title>
        <authorList>
            <person name="Han K."/>
            <person name="Peng R."/>
            <person name="Blom J."/>
            <person name="Li Y.-Z."/>
        </authorList>
    </citation>
    <scope>NUCLEOTIDE SEQUENCE [LARGE SCALE GENOMIC DNA]</scope>
    <source>
        <strain evidence="2 3">So0157-18</strain>
    </source>
</reference>
<dbReference type="InterPro" id="IPR007712">
    <property type="entry name" value="RelE/ParE_toxin"/>
</dbReference>
<dbReference type="AlphaFoldDB" id="A0A150PGP9"/>
<evidence type="ECO:0008006" key="4">
    <source>
        <dbReference type="Google" id="ProtNLM"/>
    </source>
</evidence>
<gene>
    <name evidence="2" type="ORF">BE04_46200</name>
</gene>
<dbReference type="EMBL" id="JELX01002605">
    <property type="protein sequence ID" value="KYF54845.1"/>
    <property type="molecule type" value="Genomic_DNA"/>
</dbReference>
<evidence type="ECO:0000313" key="3">
    <source>
        <dbReference type="Proteomes" id="UP000075604"/>
    </source>
</evidence>
<name>A0A150PGP9_SORCE</name>
<dbReference type="Pfam" id="PF05016">
    <property type="entry name" value="ParE_toxin"/>
    <property type="match status" value="1"/>
</dbReference>
<dbReference type="Proteomes" id="UP000075604">
    <property type="component" value="Unassembled WGS sequence"/>
</dbReference>
<sequence length="98" mass="11764">MSRVVVFLTEARAEALETFHWYEEQRSGLGAVFRRELDDAIKRIRNAPLAYPPLYRDLRRVLVERFPYAVFYRILRDAIVVVGVIHGRRHPREWKRRA</sequence>
<protein>
    <recommendedName>
        <fullName evidence="4">Plasmid stabilization protein</fullName>
    </recommendedName>
</protein>
<proteinExistence type="predicted"/>
<comment type="caution">
    <text evidence="2">The sequence shown here is derived from an EMBL/GenBank/DDBJ whole genome shotgun (WGS) entry which is preliminary data.</text>
</comment>
<dbReference type="Gene3D" id="3.30.2310.20">
    <property type="entry name" value="RelE-like"/>
    <property type="match status" value="1"/>
</dbReference>
<dbReference type="InterPro" id="IPR035093">
    <property type="entry name" value="RelE/ParE_toxin_dom_sf"/>
</dbReference>